<dbReference type="PaxDb" id="6239-Y75D11A.2"/>
<dbReference type="GeneID" id="190722"/>
<dbReference type="InParanoid" id="Q9N4D1"/>
<dbReference type="AlphaFoldDB" id="Q9N4D1"/>
<dbReference type="AGR" id="WB:WBGene00022291"/>
<protein>
    <submittedName>
        <fullName evidence="1">DEK_C domain-containing protein</fullName>
    </submittedName>
</protein>
<accession>Q9N4D1</accession>
<dbReference type="SMR" id="Q9N4D1"/>
<sequence>MLSSQEEFFVQFSISCWMPSFNLMVAAEKGRVLQRDPMFKTVPRLLFKELRQLPANDDISDGELKKKVADAIDLYLPETVELLRITFHEDVMRIIKNQAAMARREKELNTPKLVKPQDMLKRVKPAEKKEKIKRGKSAIKKQSPVVEMRVFKERKRAQPCASDNESLSIAQRVKRICLDD</sequence>
<evidence type="ECO:0000313" key="2">
    <source>
        <dbReference type="Proteomes" id="UP000001940"/>
    </source>
</evidence>
<proteinExistence type="predicted"/>
<dbReference type="EMBL" id="BX284606">
    <property type="protein sequence ID" value="CCD68965.1"/>
    <property type="molecule type" value="Genomic_DNA"/>
</dbReference>
<dbReference type="WormBase" id="Y75D11A.2">
    <property type="protein sequence ID" value="CE23051"/>
    <property type="gene ID" value="WBGene00022291"/>
</dbReference>
<dbReference type="HOGENOM" id="CLU_1497572_0_0_1"/>
<dbReference type="Proteomes" id="UP000001940">
    <property type="component" value="Chromosome X"/>
</dbReference>
<evidence type="ECO:0000313" key="1">
    <source>
        <dbReference type="EMBL" id="CCD68965.1"/>
    </source>
</evidence>
<dbReference type="KEGG" id="cel:CELE_Y75D11A.2"/>
<name>Q9N4D1_CAEEL</name>
<dbReference type="CTD" id="190722"/>
<organism evidence="1 2">
    <name type="scientific">Caenorhabditis elegans</name>
    <dbReference type="NCBI Taxonomy" id="6239"/>
    <lineage>
        <taxon>Eukaryota</taxon>
        <taxon>Metazoa</taxon>
        <taxon>Ecdysozoa</taxon>
        <taxon>Nematoda</taxon>
        <taxon>Chromadorea</taxon>
        <taxon>Rhabditida</taxon>
        <taxon>Rhabditina</taxon>
        <taxon>Rhabditomorpha</taxon>
        <taxon>Rhabditoidea</taxon>
        <taxon>Rhabditidae</taxon>
        <taxon>Peloderinae</taxon>
        <taxon>Caenorhabditis</taxon>
    </lineage>
</organism>
<reference evidence="1 2" key="1">
    <citation type="journal article" date="1998" name="Science">
        <title>Genome sequence of the nematode C. elegans: a platform for investigating biology.</title>
        <authorList>
            <consortium name="The C. elegans sequencing consortium"/>
            <person name="Sulson J.E."/>
            <person name="Waterston R."/>
        </authorList>
    </citation>
    <scope>NUCLEOTIDE SEQUENCE [LARGE SCALE GENOMIC DNA]</scope>
    <source>
        <strain evidence="1 2">Bristol N2</strain>
    </source>
</reference>
<gene>
    <name evidence="1" type="ORF">CELE_Y75D11A.2</name>
    <name evidence="1 3" type="ORF">Y75D11A.2</name>
</gene>
<keyword evidence="2" id="KW-1185">Reference proteome</keyword>
<evidence type="ECO:0000313" key="3">
    <source>
        <dbReference type="WormBase" id="Y75D11A.2"/>
    </source>
</evidence>
<dbReference type="RefSeq" id="NP_508320.1">
    <property type="nucleotide sequence ID" value="NM_075919.1"/>
</dbReference>
<dbReference type="UCSC" id="Y75D11A.2">
    <property type="organism name" value="c. elegans"/>
</dbReference>